<geneLocation type="plasmid" evidence="1">
    <name>pRGRH0305</name>
</geneLocation>
<organism evidence="1">
    <name type="scientific">uncultured prokaryote</name>
    <dbReference type="NCBI Taxonomy" id="198431"/>
    <lineage>
        <taxon>unclassified sequences</taxon>
        <taxon>environmental samples</taxon>
    </lineage>
</organism>
<dbReference type="AlphaFoldDB" id="A0A0H5PZP1"/>
<protein>
    <submittedName>
        <fullName evidence="1">Uncharacterized protein</fullName>
    </submittedName>
</protein>
<dbReference type="EMBL" id="LN852977">
    <property type="protein sequence ID" value="CRY94639.1"/>
    <property type="molecule type" value="Genomic_DNA"/>
</dbReference>
<proteinExistence type="predicted"/>
<sequence length="49" mass="5890">MEWLVVVNGEEKAMFKDELDAMQYRDFLKNLYRMGGYKEKVEVKRASEN</sequence>
<evidence type="ECO:0000313" key="1">
    <source>
        <dbReference type="EMBL" id="CRY94639.1"/>
    </source>
</evidence>
<reference evidence="1" key="1">
    <citation type="submission" date="2015-06" db="EMBL/GenBank/DDBJ databases">
        <authorList>
            <person name="Joergensen T."/>
        </authorList>
    </citation>
    <scope>NUCLEOTIDE SEQUENCE</scope>
    <source>
        <plasmid evidence="1">pRGRH0305</plasmid>
    </source>
</reference>
<accession>A0A0H5PZP1</accession>
<keyword evidence="1" id="KW-0614">Plasmid</keyword>
<name>A0A0H5PZP1_9ZZZZ</name>
<reference evidence="1" key="2">
    <citation type="submission" date="2015-07" db="EMBL/GenBank/DDBJ databases">
        <title>Plasmids, circular viruses and viroids from rat gut.</title>
        <authorList>
            <person name="Jorgensen T.J."/>
            <person name="Hansen M.A."/>
            <person name="Xu Z."/>
            <person name="Tabak M.A."/>
            <person name="Sorensen S.J."/>
            <person name="Hansen L.H."/>
        </authorList>
    </citation>
    <scope>NUCLEOTIDE SEQUENCE</scope>
    <source>
        <plasmid evidence="1">pRGRH0305</plasmid>
    </source>
</reference>